<evidence type="ECO:0000259" key="9">
    <source>
        <dbReference type="PROSITE" id="PS50819"/>
    </source>
</evidence>
<dbReference type="GO" id="GO:0003677">
    <property type="term" value="F:DNA binding"/>
    <property type="evidence" value="ECO:0007669"/>
    <property type="project" value="InterPro"/>
</dbReference>
<dbReference type="EMBL" id="QPHM01000001">
    <property type="protein sequence ID" value="RCU48655.1"/>
    <property type="molecule type" value="Genomic_DNA"/>
</dbReference>
<dbReference type="InterPro" id="IPR013748">
    <property type="entry name" value="Rep_factorC_C"/>
</dbReference>
<feature type="domain" description="DOD-type homing endonuclease" evidence="9">
    <location>
        <begin position="323"/>
        <end position="373"/>
    </location>
</feature>
<dbReference type="Proteomes" id="UP000252189">
    <property type="component" value="Unassembled WGS sequence"/>
</dbReference>
<sequence>MTGETPVLTNRGVERIGDVVGEGDGFEDPDAGLEVLTFRDDGSFEFTTPSHVFGKTTDDLVRVTTRDGNDLTVTPEHRLLTVDHDGLEWVRAGNLTAGTRVVRPRRMPLPEGDGHLDWMDAMDGDRTLVHVTEAFAADHDIPAEENYVGKKKRVVAGFRRGESVADIADAADTTKKTVRSYRRTLDVSPDEPSTVCSLSYLRSLDVPRDELRTHVTAVQYVTRNNRRSEPITPPWELTPALASFVGLAVSEAQIDGGRVKFYNTNDGLLNRFETAAESAFGLDPRRGTQNDVPYRELHTRTLTHFLESCFDVVDGTTGVGSALVRADETSRAAFLRAVFDAEAHVTEHGIVELTQKNEHLITLLSYLLSGFGIPSRRKRERKAPTNGSGTERAYHTLYVSSARHLDRFADCVGFSIDEKADRLEANAARDPNPDDDTVPTQAAVDTLCEQLYLTKRDYVPDSLNPDSPGRERYLGCVDALVDAATARLDDAQRALGRIDELAADLDAVAAVPATWVGTRGELEPIETRRTLAEQVGVRSDRLLEYADGRRTPSSDRTVELLDRLHDDGVDVDVEHVRTTLRNAIETLDVPYAHVADGTDMLGTDVQSLLDGGNDLGSLTRFRTIADRVRSIASGLPSAAVLDALTTLHTLTSGDLYFDAVESVESVDEPQRVYDLTVPGTRNYVAGGVPSVMHNTTCATAIAREVYGDDWRGNFLELNASDQRGIDVVRDRIKNFARSSFGGFDYRVIFLDEADSLCVPPGTEVVTGYPSSPEIKPIEEVADDGEPIPSVDFETNEIQSDKGSLVDSGVADFFELELEDGRTILASLTHPFFVVDEDGRLVEKELRDLSPGDEIADFKDDIGVSQCEICDAWTAGRFCSVDCKDEGHSRDMRGEKNPMHGTTWSDERRRKIVEKLSDGRFAGEDNPNYGGEFHGIHVWEMDDETVEQVRETLSEMRSGTPWEEWVVDADAEQVKAEIGNSTAQWWASLDDEEKATLIRRRVESTDYPVCDISGDDNPMRDPEVAQKVSDALQGHEPTGGNVRHSDELGHLVRSDWEYEVGKALQDAGIDYEYEPPFELSESVYHPDFLVDDTVIEVKGVAGLWGQTEKVEEFLDIYGDEYTFVVVGDGDLPHHEHYERSEFVPAVLSDGGLNTVQTVEISRIDYSHRGEAYNISMEGTPNFMLANGILTHNTSDAQSALRRTMEQFADNTRFILSCNYSSRIIDPIQSRCAVFRFSPLPDEAIAAQAREIAEAEGIEMTEDGLDALVYAAGGDMRRVINTLQAAATTGDIVDDEAVYLVTSTARPEEIESMVEAAIEGDFARARSTLETLLVDSGMAGGDVIDQLHRSAWEFDIDDRRTVQLMERLGEADYRITEGANERVQLEAMLAALALEDE</sequence>
<dbReference type="SUPFAM" id="SSF51294">
    <property type="entry name" value="Hedgehog/intein (Hint) domain"/>
    <property type="match status" value="2"/>
</dbReference>
<dbReference type="GO" id="GO:0016539">
    <property type="term" value="P:intein-mediated protein splicing"/>
    <property type="evidence" value="ECO:0007669"/>
    <property type="project" value="InterPro"/>
</dbReference>
<dbReference type="InterPro" id="IPR008921">
    <property type="entry name" value="DNA_pol3_clamp-load_cplx_C"/>
</dbReference>
<dbReference type="SUPFAM" id="SSF55608">
    <property type="entry name" value="Homing endonucleases"/>
    <property type="match status" value="1"/>
</dbReference>
<dbReference type="PRINTS" id="PR00379">
    <property type="entry name" value="INTEIN"/>
</dbReference>
<dbReference type="Pfam" id="PF08542">
    <property type="entry name" value="Rep_fac_C"/>
    <property type="match status" value="1"/>
</dbReference>
<gene>
    <name evidence="10" type="ORF">DU504_08260</name>
</gene>
<evidence type="ECO:0000256" key="8">
    <source>
        <dbReference type="ARBA" id="ARBA00031749"/>
    </source>
</evidence>
<dbReference type="InterPro" id="IPR006141">
    <property type="entry name" value="Intein_N"/>
</dbReference>
<evidence type="ECO:0000256" key="5">
    <source>
        <dbReference type="ARBA" id="ARBA00022813"/>
    </source>
</evidence>
<keyword evidence="3" id="KW-0235">DNA replication</keyword>
<evidence type="ECO:0000256" key="1">
    <source>
        <dbReference type="ARBA" id="ARBA00009668"/>
    </source>
</evidence>
<dbReference type="SMART" id="SM00306">
    <property type="entry name" value="HintN"/>
    <property type="match status" value="2"/>
</dbReference>
<dbReference type="SUPFAM" id="SSF52540">
    <property type="entry name" value="P-loop containing nucleoside triphosphate hydrolases"/>
    <property type="match status" value="2"/>
</dbReference>
<keyword evidence="4" id="KW-0547">Nucleotide-binding</keyword>
<dbReference type="InterPro" id="IPR036844">
    <property type="entry name" value="Hint_dom_sf"/>
</dbReference>
<dbReference type="CDD" id="cd00081">
    <property type="entry name" value="Hint"/>
    <property type="match status" value="2"/>
</dbReference>
<evidence type="ECO:0000256" key="2">
    <source>
        <dbReference type="ARBA" id="ARBA00014164"/>
    </source>
</evidence>
<dbReference type="InterPro" id="IPR004860">
    <property type="entry name" value="LAGLIDADG_dom"/>
</dbReference>
<keyword evidence="5" id="KW-0068">Autocatalytic cleavage</keyword>
<dbReference type="Gene3D" id="3.40.50.300">
    <property type="entry name" value="P-loop containing nucleotide triphosphate hydrolases"/>
    <property type="match status" value="2"/>
</dbReference>
<comment type="similarity">
    <text evidence="1">Belongs to the activator 1 small subunits family. RfcS subfamily.</text>
</comment>
<dbReference type="FunFam" id="1.20.272.10:FF:000029">
    <property type="entry name" value="Replication factor C small subunit"/>
    <property type="match status" value="1"/>
</dbReference>
<keyword evidence="7" id="KW-0651">Protein splicing</keyword>
<keyword evidence="6" id="KW-0067">ATP-binding</keyword>
<evidence type="ECO:0000256" key="6">
    <source>
        <dbReference type="ARBA" id="ARBA00022840"/>
    </source>
</evidence>
<dbReference type="PROSITE" id="PS50817">
    <property type="entry name" value="INTEIN_N_TER"/>
    <property type="match status" value="2"/>
</dbReference>
<dbReference type="InterPro" id="IPR004042">
    <property type="entry name" value="Intein_endonuc_central"/>
</dbReference>
<proteinExistence type="inferred from homology"/>
<dbReference type="PANTHER" id="PTHR11669:SF20">
    <property type="entry name" value="REPLICATION FACTOR C SUBUNIT 4"/>
    <property type="match status" value="1"/>
</dbReference>
<dbReference type="InterPro" id="IPR050238">
    <property type="entry name" value="DNA_Rep/Repair_Clamp_Loader"/>
</dbReference>
<dbReference type="InterPro" id="IPR047854">
    <property type="entry name" value="RFC_lid"/>
</dbReference>
<dbReference type="Gene3D" id="1.20.272.10">
    <property type="match status" value="1"/>
</dbReference>
<dbReference type="NCBIfam" id="TIGR01443">
    <property type="entry name" value="intein_Cterm"/>
    <property type="match status" value="2"/>
</dbReference>
<organism evidence="10 11">
    <name type="scientific">Haloplanus salinus</name>
    <dbReference type="NCBI Taxonomy" id="1126245"/>
    <lineage>
        <taxon>Archaea</taxon>
        <taxon>Methanobacteriati</taxon>
        <taxon>Methanobacteriota</taxon>
        <taxon>Stenosarchaea group</taxon>
        <taxon>Halobacteria</taxon>
        <taxon>Halobacteriales</taxon>
        <taxon>Haloferacaceae</taxon>
        <taxon>Haloplanus</taxon>
    </lineage>
</organism>
<dbReference type="PANTHER" id="PTHR11669">
    <property type="entry name" value="REPLICATION FACTOR C / DNA POLYMERASE III GAMMA-TAU SUBUNIT"/>
    <property type="match status" value="1"/>
</dbReference>
<dbReference type="InterPro" id="IPR003586">
    <property type="entry name" value="Hint_dom_C"/>
</dbReference>
<reference evidence="10 11" key="1">
    <citation type="submission" date="2018-07" db="EMBL/GenBank/DDBJ databases">
        <title>Genome sequences of Haloplanus salinus JCM 18368T.</title>
        <authorList>
            <person name="Kim Y.B."/>
            <person name="Roh S.W."/>
        </authorList>
    </citation>
    <scope>NUCLEOTIDE SEQUENCE [LARGE SCALE GENOMIC DNA]</scope>
    <source>
        <strain evidence="10 11">JCM 18368</strain>
    </source>
</reference>
<dbReference type="CDD" id="cd18140">
    <property type="entry name" value="HLD_clamp_RFC"/>
    <property type="match status" value="1"/>
</dbReference>
<dbReference type="InterPro" id="IPR027434">
    <property type="entry name" value="Homing_endonucl"/>
</dbReference>
<dbReference type="Gene3D" id="3.40.91.30">
    <property type="match status" value="1"/>
</dbReference>
<evidence type="ECO:0000256" key="3">
    <source>
        <dbReference type="ARBA" id="ARBA00022705"/>
    </source>
</evidence>
<dbReference type="GO" id="GO:0003689">
    <property type="term" value="F:DNA clamp loader activity"/>
    <property type="evidence" value="ECO:0007669"/>
    <property type="project" value="TreeGrafter"/>
</dbReference>
<keyword evidence="11" id="KW-1185">Reference proteome</keyword>
<dbReference type="OrthoDB" id="7928at2157"/>
<dbReference type="Gene3D" id="1.10.8.60">
    <property type="match status" value="1"/>
</dbReference>
<dbReference type="InterPro" id="IPR003587">
    <property type="entry name" value="Hint_dom_N"/>
</dbReference>
<dbReference type="GO" id="GO:0006281">
    <property type="term" value="P:DNA repair"/>
    <property type="evidence" value="ECO:0007669"/>
    <property type="project" value="TreeGrafter"/>
</dbReference>
<dbReference type="NCBIfam" id="TIGR01445">
    <property type="entry name" value="intein_Nterm"/>
    <property type="match status" value="1"/>
</dbReference>
<evidence type="ECO:0000256" key="4">
    <source>
        <dbReference type="ARBA" id="ARBA00022741"/>
    </source>
</evidence>
<dbReference type="GO" id="GO:0004519">
    <property type="term" value="F:endonuclease activity"/>
    <property type="evidence" value="ECO:0007669"/>
    <property type="project" value="InterPro"/>
</dbReference>
<dbReference type="SMART" id="SM00305">
    <property type="entry name" value="HintC"/>
    <property type="match status" value="2"/>
</dbReference>
<dbReference type="InterPro" id="IPR027417">
    <property type="entry name" value="P-loop_NTPase"/>
</dbReference>
<dbReference type="Gene3D" id="3.10.28.10">
    <property type="entry name" value="Homing endonucleases"/>
    <property type="match status" value="1"/>
</dbReference>
<dbReference type="GO" id="GO:0006261">
    <property type="term" value="P:DNA-templated DNA replication"/>
    <property type="evidence" value="ECO:0007669"/>
    <property type="project" value="TreeGrafter"/>
</dbReference>
<dbReference type="GO" id="GO:0005663">
    <property type="term" value="C:DNA replication factor C complex"/>
    <property type="evidence" value="ECO:0007669"/>
    <property type="project" value="TreeGrafter"/>
</dbReference>
<dbReference type="Gene3D" id="2.170.16.10">
    <property type="entry name" value="Hedgehog/Intein (Hint) domain"/>
    <property type="match status" value="3"/>
</dbReference>
<dbReference type="GO" id="GO:0005524">
    <property type="term" value="F:ATP binding"/>
    <property type="evidence" value="ECO:0007669"/>
    <property type="project" value="UniProtKB-KW"/>
</dbReference>
<dbReference type="PROSITE" id="PS50818">
    <property type="entry name" value="INTEIN_C_TER"/>
    <property type="match status" value="2"/>
</dbReference>
<dbReference type="PROSITE" id="PS50819">
    <property type="entry name" value="INTEIN_ENDONUCLEASE"/>
    <property type="match status" value="1"/>
</dbReference>
<evidence type="ECO:0000313" key="11">
    <source>
        <dbReference type="Proteomes" id="UP000252189"/>
    </source>
</evidence>
<evidence type="ECO:0000313" key="10">
    <source>
        <dbReference type="EMBL" id="RCU48655.1"/>
    </source>
</evidence>
<name>A0A368NG25_9EURY</name>
<accession>A0A368NG25</accession>
<dbReference type="InterPro" id="IPR006142">
    <property type="entry name" value="INTEIN"/>
</dbReference>
<protein>
    <recommendedName>
        <fullName evidence="2">Replication factor C small subunit</fullName>
    </recommendedName>
    <alternativeName>
        <fullName evidence="8">Clamp loader small subunit</fullName>
    </alternativeName>
</protein>
<evidence type="ECO:0000256" key="7">
    <source>
        <dbReference type="ARBA" id="ARBA00023000"/>
    </source>
</evidence>
<dbReference type="Pfam" id="PF14890">
    <property type="entry name" value="Intein_splicing"/>
    <property type="match status" value="2"/>
</dbReference>
<comment type="caution">
    <text evidence="10">The sequence shown here is derived from an EMBL/GenBank/DDBJ whole genome shotgun (WGS) entry which is preliminary data.</text>
</comment>
<dbReference type="SUPFAM" id="SSF48019">
    <property type="entry name" value="post-AAA+ oligomerization domain-like"/>
    <property type="match status" value="1"/>
</dbReference>
<dbReference type="Pfam" id="PF14528">
    <property type="entry name" value="LAGLIDADG_3"/>
    <property type="match status" value="1"/>
</dbReference>
<dbReference type="InterPro" id="IPR030934">
    <property type="entry name" value="Intein_C"/>
</dbReference>